<organism evidence="1 2">
    <name type="scientific">Microbulbifer okhotskensis</name>
    <dbReference type="NCBI Taxonomy" id="2926617"/>
    <lineage>
        <taxon>Bacteria</taxon>
        <taxon>Pseudomonadati</taxon>
        <taxon>Pseudomonadota</taxon>
        <taxon>Gammaproteobacteria</taxon>
        <taxon>Cellvibrionales</taxon>
        <taxon>Microbulbiferaceae</taxon>
        <taxon>Microbulbifer</taxon>
    </lineage>
</organism>
<dbReference type="NCBIfam" id="TIGR01683">
    <property type="entry name" value="thiS"/>
    <property type="match status" value="1"/>
</dbReference>
<dbReference type="PANTHER" id="PTHR34472:SF1">
    <property type="entry name" value="SULFUR CARRIER PROTEIN THIS"/>
    <property type="match status" value="1"/>
</dbReference>
<protein>
    <submittedName>
        <fullName evidence="1">Sulfur carrier protein ThiS</fullName>
    </submittedName>
</protein>
<keyword evidence="2" id="KW-1185">Reference proteome</keyword>
<dbReference type="CDD" id="cd00565">
    <property type="entry name" value="Ubl_ThiS"/>
    <property type="match status" value="1"/>
</dbReference>
<dbReference type="Gene3D" id="3.10.20.30">
    <property type="match status" value="1"/>
</dbReference>
<gene>
    <name evidence="1" type="primary">thiS</name>
    <name evidence="1" type="ORF">MO867_14290</name>
</gene>
<comment type="caution">
    <text evidence="1">The sequence shown here is derived from an EMBL/GenBank/DDBJ whole genome shotgun (WGS) entry which is preliminary data.</text>
</comment>
<accession>A0A9X2J780</accession>
<dbReference type="EMBL" id="JALBWM010000066">
    <property type="protein sequence ID" value="MCO1335505.1"/>
    <property type="molecule type" value="Genomic_DNA"/>
</dbReference>
<name>A0A9X2J780_9GAMM</name>
<evidence type="ECO:0000313" key="2">
    <source>
        <dbReference type="Proteomes" id="UP001139028"/>
    </source>
</evidence>
<proteinExistence type="predicted"/>
<dbReference type="SUPFAM" id="SSF54285">
    <property type="entry name" value="MoaD/ThiS"/>
    <property type="match status" value="1"/>
</dbReference>
<dbReference type="Pfam" id="PF02597">
    <property type="entry name" value="ThiS"/>
    <property type="match status" value="1"/>
</dbReference>
<dbReference type="Proteomes" id="UP001139028">
    <property type="component" value="Unassembled WGS sequence"/>
</dbReference>
<sequence>MQVLINGDTHSFESSIELVALLEQLGYRGEIFAVAVNGGFVARSEYSVIDIHDGDSLDIVAPVVGG</sequence>
<dbReference type="RefSeq" id="WP_252470166.1">
    <property type="nucleotide sequence ID" value="NZ_JALBWM010000066.1"/>
</dbReference>
<evidence type="ECO:0000313" key="1">
    <source>
        <dbReference type="EMBL" id="MCO1335505.1"/>
    </source>
</evidence>
<dbReference type="InterPro" id="IPR016155">
    <property type="entry name" value="Mopterin_synth/thiamin_S_b"/>
</dbReference>
<dbReference type="PANTHER" id="PTHR34472">
    <property type="entry name" value="SULFUR CARRIER PROTEIN THIS"/>
    <property type="match status" value="1"/>
</dbReference>
<dbReference type="AlphaFoldDB" id="A0A9X2J780"/>
<reference evidence="1" key="1">
    <citation type="journal article" date="2022" name="Arch. Microbiol.">
        <title>Microbulbifer okhotskensis sp. nov., isolated from a deep bottom sediment of the Okhotsk Sea.</title>
        <authorList>
            <person name="Romanenko L."/>
            <person name="Kurilenko V."/>
            <person name="Otstavnykh N."/>
            <person name="Velansky P."/>
            <person name="Isaeva M."/>
            <person name="Mikhailov V."/>
        </authorList>
    </citation>
    <scope>NUCLEOTIDE SEQUENCE</scope>
    <source>
        <strain evidence="1">OS29</strain>
    </source>
</reference>
<dbReference type="InterPro" id="IPR010035">
    <property type="entry name" value="Thi_S"/>
</dbReference>
<dbReference type="InterPro" id="IPR003749">
    <property type="entry name" value="ThiS/MoaD-like"/>
</dbReference>
<dbReference type="InterPro" id="IPR012675">
    <property type="entry name" value="Beta-grasp_dom_sf"/>
</dbReference>